<sequence length="1571" mass="172593">MGQPTSTGEVRQFTLDTEKKYGLPEGTLYKQADIESSFGKNMLSPKGAQGWFGFMPATAKEYGLDDPNDFQQSADAAGRKMRDLMSKHSGNIDYALADYNGGGKAVDALRMGKPWKETAGYLAKFHAKTADEIGKQSYAPIPMGQQFLSQTSTSSADGPLASDLASGGRRRDAEVGGFVNGIANLGHAISLGFQTQNTLYNFFKDQGVASATSELFDWDSKQARDILTEFPQAHWPYLLEATTKDSMDRRTTRLRETMAKEQELANLGFVPALIGGIVGGLPDLPTLISFLPGVGGAGMITKASRLSNAMRLGLLGGVTNVAYDAFGNQFKPTATNDDLVISGLFGLGLGALTGGLTNPKRIGALGEDFERLRDYGLRKGREGMGDEIRDAGTPIHGIDPEWRGKVDDWIAGRPRGPEVDPNGPRIGIIRDEPAPPPVIDRGRLPDLGEGNPKAPKLEEPEVPSGNPSGKPWGAEWDKPIRVAREGAKDILELPPMRKISQLADYIRTYSTNADFVAIMDRALKGIDIRKLKFDIVDPGADLKKLRVSPKVAQAMQGAFGVVSTPHGSAGDGIQMALRGHGFGRGNHGLNEETFVHELLHAATVYKMLRVQKGQTSGMHPKSIQAAKELEALYTTVKQHAPLDTLPERVRIALGDSYEFVAYGLTNRKFQDYLKGIQLGGTKTTLWTKFTDGLRKLLGIGETEHNAYAKLIDLSDHLTRKSGIEGKPRVTKMEDEGEFITRAASVDPEDAAAASAAKVPTVFGWGLGLEHKLGSEKLPPAVRELASKLFGSTVGHKGHAVVERNAWDETLMRAEGWNASMKKTAYGAFDAWFKESKKEFHNRGEAFEDFGTQVSNYVRGFEGEFHPEVKRAGDHLRSLYNDVREEINNPAKRNGGTKKGLTETEVLDEASGEKLLVGKLEANPNYLPRKHDARKWDEMTRTWGREAVESWWANAFKKAAPDRTDEQAKRWAGWYMRTVEEAHMNRSADHLEEMMTGYDEKALLESLVRNGGFTEAEGHMLIRGMFKDPSSDAGRTASSLRHRNTISEAHSERWKPANGGDEVDITLNDFIQSNALDVSESYFRRTASSIALADRLDIYKQSDIGRMIDAATAKTFGQEGFSEAAAVAAKKDLKFAVDRIQGIPQEEFSMLNKAMEHWRDFNVIRLMGGAVWNQVTEMSQIVGSMGWKATLAAVGDLRALRRDVATGKAPHDWLDHLENTIGGVGSEYVARLDFSPKDDWVRYKGDTAMNRRLDALDTGTKKLAKGVLDYTGMTGTMIQQKRIHAIALVNHFVNAANGAPSKFLSKERLAWMGMSESDYASLNKAIAAHTKGTGKGDYGARQNFDFKEFAKAEPEMNSMLMNALHRETRRVVQENDLASMVPLMGTTLGKTVFQFMNFTIHGWNKSMLFAMNHRDFSTLSTVLHGSFFASLAYMGRTQLSAMGMDDAQKEEYLTKRMAPKQIVANSFGRIAQVSLLPTVYDTTLGNFTGAQFAGTKTTSDVTSFASNPTLQAVNGFLSLGKMVRNAASDDLQTTQRDVKTWGRLLPLNNVAPVSTFLNALANDYPTNEDATK</sequence>
<accession>A0A679J887</accession>
<dbReference type="Gene3D" id="1.10.530.10">
    <property type="match status" value="1"/>
</dbReference>
<evidence type="ECO:0000256" key="2">
    <source>
        <dbReference type="SAM" id="MobiDB-lite"/>
    </source>
</evidence>
<dbReference type="EMBL" id="LR743507">
    <property type="protein sequence ID" value="CAA2105876.1"/>
    <property type="molecule type" value="Genomic_DNA"/>
</dbReference>
<name>A0A679J887_VARPD</name>
<comment type="similarity">
    <text evidence="1">Belongs to the transglycosylase Slt family.</text>
</comment>
<proteinExistence type="inferred from homology"/>
<feature type="domain" description="Transglycosylase SLT" evidence="3">
    <location>
        <begin position="17"/>
        <end position="108"/>
    </location>
</feature>
<feature type="region of interest" description="Disordered" evidence="2">
    <location>
        <begin position="412"/>
        <end position="475"/>
    </location>
</feature>
<evidence type="ECO:0000256" key="1">
    <source>
        <dbReference type="ARBA" id="ARBA00007734"/>
    </source>
</evidence>
<organism evidence="4">
    <name type="scientific">Variovorax paradoxus</name>
    <dbReference type="NCBI Taxonomy" id="34073"/>
    <lineage>
        <taxon>Bacteria</taxon>
        <taxon>Pseudomonadati</taxon>
        <taxon>Pseudomonadota</taxon>
        <taxon>Betaproteobacteria</taxon>
        <taxon>Burkholderiales</taxon>
        <taxon>Comamonadaceae</taxon>
        <taxon>Variovorax</taxon>
    </lineage>
</organism>
<dbReference type="PANTHER" id="PTHR37423:SF2">
    <property type="entry name" value="MEMBRANE-BOUND LYTIC MUREIN TRANSGLYCOSYLASE C"/>
    <property type="match status" value="1"/>
</dbReference>
<dbReference type="SUPFAM" id="SSF53955">
    <property type="entry name" value="Lysozyme-like"/>
    <property type="match status" value="1"/>
</dbReference>
<dbReference type="InterPro" id="IPR008258">
    <property type="entry name" value="Transglycosylase_SLT_dom_1"/>
</dbReference>
<dbReference type="CDD" id="cd00254">
    <property type="entry name" value="LT-like"/>
    <property type="match status" value="1"/>
</dbReference>
<gene>
    <name evidence="4" type="ORF">VVAX_03470</name>
</gene>
<evidence type="ECO:0000259" key="3">
    <source>
        <dbReference type="Pfam" id="PF01464"/>
    </source>
</evidence>
<evidence type="ECO:0000313" key="4">
    <source>
        <dbReference type="EMBL" id="CAA2105876.1"/>
    </source>
</evidence>
<protein>
    <recommendedName>
        <fullName evidence="3">Transglycosylase SLT domain-containing protein</fullName>
    </recommendedName>
</protein>
<feature type="region of interest" description="Disordered" evidence="2">
    <location>
        <begin position="1031"/>
        <end position="1056"/>
    </location>
</feature>
<dbReference type="Pfam" id="PF01464">
    <property type="entry name" value="SLT"/>
    <property type="match status" value="1"/>
</dbReference>
<dbReference type="PANTHER" id="PTHR37423">
    <property type="entry name" value="SOLUBLE LYTIC MUREIN TRANSGLYCOSYLASE-RELATED"/>
    <property type="match status" value="1"/>
</dbReference>
<dbReference type="InterPro" id="IPR023346">
    <property type="entry name" value="Lysozyme-like_dom_sf"/>
</dbReference>
<dbReference type="RefSeq" id="WP_339091050.1">
    <property type="nucleotide sequence ID" value="NZ_LR743507.1"/>
</dbReference>
<reference evidence="4" key="1">
    <citation type="submission" date="2019-12" db="EMBL/GenBank/DDBJ databases">
        <authorList>
            <person name="Cremers G."/>
        </authorList>
    </citation>
    <scope>NUCLEOTIDE SEQUENCE</scope>
    <source>
        <strain evidence="4">Vvax</strain>
    </source>
</reference>